<dbReference type="AlphaFoldDB" id="A0A1H9NDZ6"/>
<comment type="catalytic activity">
    <reaction evidence="15 16">
        <text>DNA(n) + a 2'-deoxyribonucleoside 5'-triphosphate = DNA(n+1) + diphosphate</text>
        <dbReference type="Rhea" id="RHEA:22508"/>
        <dbReference type="Rhea" id="RHEA-COMP:17339"/>
        <dbReference type="Rhea" id="RHEA-COMP:17340"/>
        <dbReference type="ChEBI" id="CHEBI:33019"/>
        <dbReference type="ChEBI" id="CHEBI:61560"/>
        <dbReference type="ChEBI" id="CHEBI:173112"/>
        <dbReference type="EC" id="2.7.7.7"/>
    </reaction>
</comment>
<dbReference type="OrthoDB" id="9808813at2"/>
<dbReference type="STRING" id="478744.SAMN05444359_1369"/>
<evidence type="ECO:0000256" key="1">
    <source>
        <dbReference type="ARBA" id="ARBA00004496"/>
    </source>
</evidence>
<dbReference type="InterPro" id="IPR001126">
    <property type="entry name" value="UmuC"/>
</dbReference>
<evidence type="ECO:0000256" key="14">
    <source>
        <dbReference type="ARBA" id="ARBA00023204"/>
    </source>
</evidence>
<dbReference type="InterPro" id="IPR024728">
    <property type="entry name" value="PolY_HhH_motif"/>
</dbReference>
<feature type="domain" description="UmuC" evidence="17">
    <location>
        <begin position="18"/>
        <end position="198"/>
    </location>
</feature>
<dbReference type="PROSITE" id="PS50173">
    <property type="entry name" value="UMUC"/>
    <property type="match status" value="1"/>
</dbReference>
<evidence type="ECO:0000256" key="16">
    <source>
        <dbReference type="HAMAP-Rule" id="MF_01113"/>
    </source>
</evidence>
<comment type="function">
    <text evidence="16">Poorly processive, error-prone DNA polymerase involved in untargeted mutagenesis. Copies undamaged DNA at stalled replication forks, which arise in vivo from mismatched or misaligned primer ends. These misaligned primers can be extended by PolIV. Exhibits no 3'-5' exonuclease (proofreading) activity. May be involved in translesional synthesis, in conjunction with the beta clamp from PolIII.</text>
</comment>
<name>A0A1H9NDZ6_9BACT</name>
<keyword evidence="19" id="KW-1185">Reference proteome</keyword>
<dbReference type="GO" id="GO:0005829">
    <property type="term" value="C:cytosol"/>
    <property type="evidence" value="ECO:0007669"/>
    <property type="project" value="TreeGrafter"/>
</dbReference>
<dbReference type="GO" id="GO:0006261">
    <property type="term" value="P:DNA-templated DNA replication"/>
    <property type="evidence" value="ECO:0007669"/>
    <property type="project" value="UniProtKB-UniRule"/>
</dbReference>
<keyword evidence="11 16" id="KW-0460">Magnesium</keyword>
<keyword evidence="5 16" id="KW-0963">Cytoplasm</keyword>
<dbReference type="FunFam" id="3.30.1490.100:FF:000004">
    <property type="entry name" value="DNA polymerase IV"/>
    <property type="match status" value="1"/>
</dbReference>
<dbReference type="Gene3D" id="3.40.1170.60">
    <property type="match status" value="1"/>
</dbReference>
<evidence type="ECO:0000256" key="6">
    <source>
        <dbReference type="ARBA" id="ARBA00022679"/>
    </source>
</evidence>
<dbReference type="PANTHER" id="PTHR11076:SF33">
    <property type="entry name" value="DNA POLYMERASE KAPPA"/>
    <property type="match status" value="1"/>
</dbReference>
<dbReference type="InterPro" id="IPR036775">
    <property type="entry name" value="DNA_pol_Y-fam_lit_finger_sf"/>
</dbReference>
<dbReference type="GO" id="GO:0042276">
    <property type="term" value="P:error-prone translesion synthesis"/>
    <property type="evidence" value="ECO:0007669"/>
    <property type="project" value="TreeGrafter"/>
</dbReference>
<evidence type="ECO:0000313" key="19">
    <source>
        <dbReference type="Proteomes" id="UP000199021"/>
    </source>
</evidence>
<dbReference type="EMBL" id="FOFB01000036">
    <property type="protein sequence ID" value="SER33977.1"/>
    <property type="molecule type" value="Genomic_DNA"/>
</dbReference>
<keyword evidence="6 16" id="KW-0808">Transferase</keyword>
<dbReference type="InterPro" id="IPR022880">
    <property type="entry name" value="DNApol_IV"/>
</dbReference>
<dbReference type="Pfam" id="PF00817">
    <property type="entry name" value="IMS"/>
    <property type="match status" value="1"/>
</dbReference>
<feature type="site" description="Substrate discrimination" evidence="16">
    <location>
        <position position="27"/>
    </location>
</feature>
<protein>
    <recommendedName>
        <fullName evidence="16">DNA polymerase IV</fullName>
        <shortName evidence="16">Pol IV</shortName>
        <ecNumber evidence="16">2.7.7.7</ecNumber>
    </recommendedName>
</protein>
<evidence type="ECO:0000256" key="11">
    <source>
        <dbReference type="ARBA" id="ARBA00022842"/>
    </source>
</evidence>
<proteinExistence type="inferred from homology"/>
<dbReference type="GO" id="GO:0003684">
    <property type="term" value="F:damaged DNA binding"/>
    <property type="evidence" value="ECO:0007669"/>
    <property type="project" value="InterPro"/>
</dbReference>
<feature type="binding site" evidence="16">
    <location>
        <position position="22"/>
    </location>
    <ligand>
        <name>Mg(2+)</name>
        <dbReference type="ChEBI" id="CHEBI:18420"/>
    </ligand>
</feature>
<keyword evidence="8 16" id="KW-0235">DNA replication</keyword>
<dbReference type="FunCoup" id="A0A1H9NDZ6">
    <property type="interactions" value="466"/>
</dbReference>
<dbReference type="NCBIfam" id="NF002677">
    <property type="entry name" value="PRK02406.1"/>
    <property type="match status" value="1"/>
</dbReference>
<evidence type="ECO:0000256" key="13">
    <source>
        <dbReference type="ARBA" id="ARBA00023125"/>
    </source>
</evidence>
<dbReference type="Gene3D" id="1.10.150.20">
    <property type="entry name" value="5' to 3' exonuclease, C-terminal subdomain"/>
    <property type="match status" value="1"/>
</dbReference>
<evidence type="ECO:0000256" key="3">
    <source>
        <dbReference type="ARBA" id="ARBA00011245"/>
    </source>
</evidence>
<keyword evidence="7 16" id="KW-0548">Nucleotidyltransferase</keyword>
<keyword evidence="13 16" id="KW-0238">DNA-binding</keyword>
<feature type="binding site" evidence="16">
    <location>
        <position position="116"/>
    </location>
    <ligand>
        <name>Mg(2+)</name>
        <dbReference type="ChEBI" id="CHEBI:18420"/>
    </ligand>
</feature>
<comment type="subcellular location">
    <subcellularLocation>
        <location evidence="1 16">Cytoplasm</location>
    </subcellularLocation>
</comment>
<dbReference type="SUPFAM" id="SSF100879">
    <property type="entry name" value="Lesion bypass DNA polymerase (Y-family), little finger domain"/>
    <property type="match status" value="1"/>
</dbReference>
<dbReference type="InterPro" id="IPR043128">
    <property type="entry name" value="Rev_trsase/Diguanyl_cyclase"/>
</dbReference>
<dbReference type="GO" id="GO:0006281">
    <property type="term" value="P:DNA repair"/>
    <property type="evidence" value="ECO:0007669"/>
    <property type="project" value="UniProtKB-UniRule"/>
</dbReference>
<dbReference type="Gene3D" id="3.30.1490.100">
    <property type="entry name" value="DNA polymerase, Y-family, little finger domain"/>
    <property type="match status" value="1"/>
</dbReference>
<comment type="cofactor">
    <cofactor evidence="16">
        <name>Mg(2+)</name>
        <dbReference type="ChEBI" id="CHEBI:18420"/>
    </cofactor>
    <text evidence="16">Binds 2 magnesium ions per subunit.</text>
</comment>
<dbReference type="InParanoid" id="A0A1H9NDZ6"/>
<dbReference type="GO" id="GO:0009432">
    <property type="term" value="P:SOS response"/>
    <property type="evidence" value="ECO:0007669"/>
    <property type="project" value="TreeGrafter"/>
</dbReference>
<dbReference type="Proteomes" id="UP000199021">
    <property type="component" value="Unassembled WGS sequence"/>
</dbReference>
<dbReference type="Gene3D" id="3.30.70.270">
    <property type="match status" value="1"/>
</dbReference>
<dbReference type="PANTHER" id="PTHR11076">
    <property type="entry name" value="DNA REPAIR POLYMERASE UMUC / TRANSFERASE FAMILY MEMBER"/>
    <property type="match status" value="1"/>
</dbReference>
<dbReference type="InterPro" id="IPR043502">
    <property type="entry name" value="DNA/RNA_pol_sf"/>
</dbReference>
<evidence type="ECO:0000256" key="7">
    <source>
        <dbReference type="ARBA" id="ARBA00022695"/>
    </source>
</evidence>
<dbReference type="CDD" id="cd03586">
    <property type="entry name" value="PolY_Pol_IV_kappa"/>
    <property type="match status" value="1"/>
</dbReference>
<dbReference type="Pfam" id="PF11798">
    <property type="entry name" value="IMS_HHH"/>
    <property type="match status" value="1"/>
</dbReference>
<dbReference type="GO" id="GO:0003887">
    <property type="term" value="F:DNA-directed DNA polymerase activity"/>
    <property type="evidence" value="ECO:0007669"/>
    <property type="project" value="UniProtKB-UniRule"/>
</dbReference>
<dbReference type="SUPFAM" id="SSF56672">
    <property type="entry name" value="DNA/RNA polymerases"/>
    <property type="match status" value="1"/>
</dbReference>
<gene>
    <name evidence="16" type="primary">dinB</name>
    <name evidence="18" type="ORF">SAMN05444359_1369</name>
</gene>
<comment type="subunit">
    <text evidence="3 16">Monomer.</text>
</comment>
<dbReference type="RefSeq" id="WP_090172927.1">
    <property type="nucleotide sequence ID" value="NZ_FOFB01000036.1"/>
</dbReference>
<evidence type="ECO:0000256" key="4">
    <source>
        <dbReference type="ARBA" id="ARBA00022457"/>
    </source>
</evidence>
<dbReference type="HAMAP" id="MF_01113">
    <property type="entry name" value="DNApol_IV"/>
    <property type="match status" value="1"/>
</dbReference>
<dbReference type="EC" id="2.7.7.7" evidence="16"/>
<evidence type="ECO:0000256" key="10">
    <source>
        <dbReference type="ARBA" id="ARBA00022763"/>
    </source>
</evidence>
<evidence type="ECO:0000256" key="8">
    <source>
        <dbReference type="ARBA" id="ARBA00022705"/>
    </source>
</evidence>
<sequence length="372" mass="41857">MKWKRKANRLPPNKARKIIHVDMDAFFASVEQRDNPELRGKPIAVGGSKMRGVVAAASYEARVFGVRSAMPSVTAKRLCPHLIFVKHNFERYKEVSHQIREIFLSYTDLVEPLSLDEAFLDVTEPKRGPASATLIAKAIRQEIYETTQLTASAGVSFNKFLAKVASDINKPNGMKVITREEAPAFLASLPVKDFHGVGKKTAERMGRMGFRSGADLMALSELEMASRFGKMGRHLYKIVNGLDDRPVNPNRIRKSVGAERTYSEDVSTRAIMRGKLDWLAEKIFSYLKERDNYGRTITLKMKSPDFIIHTRSKSFSGEVRSLSALKEIAYQLLDENIEDVPVVRLLGLNVSNLERENPDGVQLLIPFDGEEE</sequence>
<accession>A0A1H9NDZ6</accession>
<evidence type="ECO:0000256" key="5">
    <source>
        <dbReference type="ARBA" id="ARBA00022490"/>
    </source>
</evidence>
<keyword evidence="4 16" id="KW-0515">Mutator protein</keyword>
<dbReference type="FunFam" id="3.40.1170.60:FF:000001">
    <property type="entry name" value="DNA polymerase IV"/>
    <property type="match status" value="1"/>
</dbReference>
<feature type="active site" evidence="16">
    <location>
        <position position="117"/>
    </location>
</feature>
<dbReference type="NCBIfam" id="NF010731">
    <property type="entry name" value="PRK14133.1"/>
    <property type="match status" value="1"/>
</dbReference>
<evidence type="ECO:0000256" key="9">
    <source>
        <dbReference type="ARBA" id="ARBA00022723"/>
    </source>
</evidence>
<keyword evidence="10 16" id="KW-0227">DNA damage</keyword>
<dbReference type="InterPro" id="IPR050116">
    <property type="entry name" value="DNA_polymerase-Y"/>
</dbReference>
<evidence type="ECO:0000256" key="15">
    <source>
        <dbReference type="ARBA" id="ARBA00049244"/>
    </source>
</evidence>
<keyword evidence="14 16" id="KW-0234">DNA repair</keyword>
<evidence type="ECO:0000313" key="18">
    <source>
        <dbReference type="EMBL" id="SER33977.1"/>
    </source>
</evidence>
<evidence type="ECO:0000256" key="2">
    <source>
        <dbReference type="ARBA" id="ARBA00010945"/>
    </source>
</evidence>
<comment type="similarity">
    <text evidence="2 16">Belongs to the DNA polymerase type-Y family.</text>
</comment>
<keyword evidence="9 16" id="KW-0479">Metal-binding</keyword>
<reference evidence="19" key="1">
    <citation type="submission" date="2016-10" db="EMBL/GenBank/DDBJ databases">
        <authorList>
            <person name="Varghese N."/>
            <person name="Submissions S."/>
        </authorList>
    </citation>
    <scope>NUCLEOTIDE SEQUENCE [LARGE SCALE GENOMIC DNA]</scope>
    <source>
        <strain evidence="19">DSM 24740</strain>
    </source>
</reference>
<dbReference type="GO" id="GO:0000287">
    <property type="term" value="F:magnesium ion binding"/>
    <property type="evidence" value="ECO:0007669"/>
    <property type="project" value="UniProtKB-UniRule"/>
</dbReference>
<dbReference type="InterPro" id="IPR017961">
    <property type="entry name" value="DNA_pol_Y-fam_little_finger"/>
</dbReference>
<evidence type="ECO:0000259" key="17">
    <source>
        <dbReference type="PROSITE" id="PS50173"/>
    </source>
</evidence>
<evidence type="ECO:0000256" key="12">
    <source>
        <dbReference type="ARBA" id="ARBA00022932"/>
    </source>
</evidence>
<dbReference type="Pfam" id="PF11799">
    <property type="entry name" value="IMS_C"/>
    <property type="match status" value="1"/>
</dbReference>
<keyword evidence="12 16" id="KW-0239">DNA-directed DNA polymerase</keyword>
<organism evidence="18 19">
    <name type="scientific">Neolewinella agarilytica</name>
    <dbReference type="NCBI Taxonomy" id="478744"/>
    <lineage>
        <taxon>Bacteria</taxon>
        <taxon>Pseudomonadati</taxon>
        <taxon>Bacteroidota</taxon>
        <taxon>Saprospiria</taxon>
        <taxon>Saprospirales</taxon>
        <taxon>Lewinellaceae</taxon>
        <taxon>Neolewinella</taxon>
    </lineage>
</organism>